<evidence type="ECO:0000256" key="8">
    <source>
        <dbReference type="SAM" id="Phobius"/>
    </source>
</evidence>
<dbReference type="InterPro" id="IPR004680">
    <property type="entry name" value="Cit_transptr-like_dom"/>
</dbReference>
<evidence type="ECO:0000256" key="7">
    <source>
        <dbReference type="ARBA" id="ARBA00023136"/>
    </source>
</evidence>
<feature type="transmembrane region" description="Helical" evidence="8">
    <location>
        <begin position="382"/>
        <end position="404"/>
    </location>
</feature>
<feature type="domain" description="Citrate transporter-like" evidence="9">
    <location>
        <begin position="18"/>
        <end position="355"/>
    </location>
</feature>
<dbReference type="Pfam" id="PF03600">
    <property type="entry name" value="CitMHS"/>
    <property type="match status" value="1"/>
</dbReference>
<evidence type="ECO:0000256" key="1">
    <source>
        <dbReference type="ARBA" id="ARBA00004651"/>
    </source>
</evidence>
<evidence type="ECO:0000313" key="11">
    <source>
        <dbReference type="Proteomes" id="UP001418637"/>
    </source>
</evidence>
<evidence type="ECO:0000256" key="5">
    <source>
        <dbReference type="ARBA" id="ARBA00022692"/>
    </source>
</evidence>
<feature type="transmembrane region" description="Helical" evidence="8">
    <location>
        <begin position="344"/>
        <end position="370"/>
    </location>
</feature>
<evidence type="ECO:0000256" key="3">
    <source>
        <dbReference type="ARBA" id="ARBA00022448"/>
    </source>
</evidence>
<dbReference type="PRINTS" id="PR00758">
    <property type="entry name" value="ARSENICPUMP"/>
</dbReference>
<dbReference type="RefSeq" id="WP_346335480.1">
    <property type="nucleotide sequence ID" value="NZ_JBBYXI010000001.1"/>
</dbReference>
<evidence type="ECO:0000256" key="2">
    <source>
        <dbReference type="ARBA" id="ARBA00009843"/>
    </source>
</evidence>
<feature type="transmembrane region" description="Helical" evidence="8">
    <location>
        <begin position="228"/>
        <end position="257"/>
    </location>
</feature>
<sequence length="405" mass="43893">MDLQTIIAILVFVVTYTVIAIGKLPGYRIDRAGIALLGASLLVAFNVLSPEDVYKAINFDTITLLLGMMIVVANMRVSGFFRVVNAAILKRFRRPITLLFAVVVASGVLSAFLVNDTICLVMTPLVLDLVLKMRRNPMPYLLAIAMASNIGSVATITGNPQNMIIGSLSGISYSAFAWQLAPIGLIGLLVVFVLLALLYRDEFLTLETLPQYLPNVRSHKPLIIKTSLVTLAMVVLFFTGQPVAKVAIIGGSFLLLTRRVNPSRIYKEIDWPLLVMFIGLFVVVAGLEKTVIGPDVINRVMALNLASIPVLSTVTAVLGNLISNVPAVLVMRPFIEALSEPDKAWLVVAMASTLAGNFTLVGSVANLIVAQKAQSYGVTLSFWTYFKVGAPLTILTILIGIFWLM</sequence>
<evidence type="ECO:0000256" key="4">
    <source>
        <dbReference type="ARBA" id="ARBA00022475"/>
    </source>
</evidence>
<gene>
    <name evidence="10" type="ORF">WJT86_00220</name>
</gene>
<protein>
    <submittedName>
        <fullName evidence="10">Anion transporter</fullName>
    </submittedName>
</protein>
<keyword evidence="5 8" id="KW-0812">Transmembrane</keyword>
<accession>A0ABV0BIW5</accession>
<evidence type="ECO:0000256" key="6">
    <source>
        <dbReference type="ARBA" id="ARBA00022989"/>
    </source>
</evidence>
<dbReference type="Proteomes" id="UP001418637">
    <property type="component" value="Unassembled WGS sequence"/>
</dbReference>
<organism evidence="10 11">
    <name type="scientific">Hohaiivirga grylli</name>
    <dbReference type="NCBI Taxonomy" id="3133970"/>
    <lineage>
        <taxon>Bacteria</taxon>
        <taxon>Pseudomonadati</taxon>
        <taxon>Pseudomonadota</taxon>
        <taxon>Alphaproteobacteria</taxon>
        <taxon>Hyphomicrobiales</taxon>
        <taxon>Methylobacteriaceae</taxon>
        <taxon>Hohaiivirga</taxon>
    </lineage>
</organism>
<keyword evidence="6 8" id="KW-1133">Transmembrane helix</keyword>
<dbReference type="EMBL" id="JBBYXI010000001">
    <property type="protein sequence ID" value="MEN3929480.1"/>
    <property type="molecule type" value="Genomic_DNA"/>
</dbReference>
<feature type="transmembrane region" description="Helical" evidence="8">
    <location>
        <begin position="61"/>
        <end position="84"/>
    </location>
</feature>
<comment type="similarity">
    <text evidence="2">Belongs to the CitM (TC 2.A.11) transporter family.</text>
</comment>
<keyword evidence="3" id="KW-0813">Transport</keyword>
<comment type="caution">
    <text evidence="10">The sequence shown here is derived from an EMBL/GenBank/DDBJ whole genome shotgun (WGS) entry which is preliminary data.</text>
</comment>
<comment type="subcellular location">
    <subcellularLocation>
        <location evidence="1">Cell membrane</location>
        <topology evidence="1">Multi-pass membrane protein</topology>
    </subcellularLocation>
</comment>
<feature type="transmembrane region" description="Helical" evidence="8">
    <location>
        <begin position="176"/>
        <end position="199"/>
    </location>
</feature>
<dbReference type="PANTHER" id="PTHR43302:SF5">
    <property type="entry name" value="TRANSPORTER ARSB-RELATED"/>
    <property type="match status" value="1"/>
</dbReference>
<dbReference type="CDD" id="cd01117">
    <property type="entry name" value="YbiR_permease"/>
    <property type="match status" value="1"/>
</dbReference>
<keyword evidence="7 8" id="KW-0472">Membrane</keyword>
<feature type="transmembrane region" description="Helical" evidence="8">
    <location>
        <begin position="269"/>
        <end position="287"/>
    </location>
</feature>
<feature type="transmembrane region" description="Helical" evidence="8">
    <location>
        <begin position="32"/>
        <end position="49"/>
    </location>
</feature>
<dbReference type="InterPro" id="IPR000802">
    <property type="entry name" value="Arsenical_pump_ArsB"/>
</dbReference>
<evidence type="ECO:0000259" key="9">
    <source>
        <dbReference type="Pfam" id="PF03600"/>
    </source>
</evidence>
<reference evidence="10 11" key="1">
    <citation type="submission" date="2024-04" db="EMBL/GenBank/DDBJ databases">
        <title>A novel species isolated from cricket.</title>
        <authorList>
            <person name="Wang H.-C."/>
        </authorList>
    </citation>
    <scope>NUCLEOTIDE SEQUENCE [LARGE SCALE GENOMIC DNA]</scope>
    <source>
        <strain evidence="10 11">WL0021</strain>
    </source>
</reference>
<keyword evidence="11" id="KW-1185">Reference proteome</keyword>
<name>A0ABV0BIW5_9HYPH</name>
<feature type="transmembrane region" description="Helical" evidence="8">
    <location>
        <begin position="6"/>
        <end position="25"/>
    </location>
</feature>
<dbReference type="PANTHER" id="PTHR43302">
    <property type="entry name" value="TRANSPORTER ARSB-RELATED"/>
    <property type="match status" value="1"/>
</dbReference>
<keyword evidence="4" id="KW-1003">Cell membrane</keyword>
<feature type="transmembrane region" description="Helical" evidence="8">
    <location>
        <begin position="307"/>
        <end position="332"/>
    </location>
</feature>
<proteinExistence type="inferred from homology"/>
<evidence type="ECO:0000313" key="10">
    <source>
        <dbReference type="EMBL" id="MEN3929480.1"/>
    </source>
</evidence>
<feature type="transmembrane region" description="Helical" evidence="8">
    <location>
        <begin position="96"/>
        <end position="118"/>
    </location>
</feature>